<evidence type="ECO:0000256" key="2">
    <source>
        <dbReference type="SAM" id="MobiDB-lite"/>
    </source>
</evidence>
<feature type="region of interest" description="Disordered" evidence="2">
    <location>
        <begin position="205"/>
        <end position="285"/>
    </location>
</feature>
<proteinExistence type="predicted"/>
<protein>
    <submittedName>
        <fullName evidence="5">Sec7 domain-containing protein</fullName>
    </submittedName>
</protein>
<dbReference type="Gene3D" id="1.10.220.20">
    <property type="match status" value="1"/>
</dbReference>
<evidence type="ECO:0000259" key="4">
    <source>
        <dbReference type="PROSITE" id="PS50190"/>
    </source>
</evidence>
<dbReference type="PANTHER" id="PTHR10663">
    <property type="entry name" value="GUANYL-NUCLEOTIDE EXCHANGE FACTOR"/>
    <property type="match status" value="1"/>
</dbReference>
<dbReference type="Pfam" id="PF01369">
    <property type="entry name" value="Sec7"/>
    <property type="match status" value="1"/>
</dbReference>
<dbReference type="GO" id="GO:0012505">
    <property type="term" value="C:endomembrane system"/>
    <property type="evidence" value="ECO:0007669"/>
    <property type="project" value="UniProtKB-ARBA"/>
</dbReference>
<dbReference type="Gene3D" id="1.10.1000.11">
    <property type="entry name" value="Arf Nucleotide-binding Site Opener,domain 2"/>
    <property type="match status" value="1"/>
</dbReference>
<dbReference type="InterPro" id="IPR056604">
    <property type="entry name" value="GBF1-like_TPR"/>
</dbReference>
<evidence type="ECO:0000313" key="5">
    <source>
        <dbReference type="EMBL" id="WZN59841.1"/>
    </source>
</evidence>
<evidence type="ECO:0000313" key="6">
    <source>
        <dbReference type="Proteomes" id="UP001472866"/>
    </source>
</evidence>
<dbReference type="InterPro" id="IPR000904">
    <property type="entry name" value="Sec7_dom"/>
</dbReference>
<dbReference type="EMBL" id="CP151502">
    <property type="protein sequence ID" value="WZN59841.1"/>
    <property type="molecule type" value="Genomic_DNA"/>
</dbReference>
<gene>
    <name evidence="5" type="ORF">HKI87_02g13690</name>
</gene>
<evidence type="ECO:0000256" key="1">
    <source>
        <dbReference type="ARBA" id="ARBA00004514"/>
    </source>
</evidence>
<dbReference type="Pfam" id="PF23325">
    <property type="entry name" value="TPR_28"/>
    <property type="match status" value="1"/>
</dbReference>
<dbReference type="PROSITE" id="PS50190">
    <property type="entry name" value="SEC7"/>
    <property type="match status" value="1"/>
</dbReference>
<dbReference type="SUPFAM" id="SSF48425">
    <property type="entry name" value="Sec7 domain"/>
    <property type="match status" value="1"/>
</dbReference>
<evidence type="ECO:0000256" key="3">
    <source>
        <dbReference type="SAM" id="Phobius"/>
    </source>
</evidence>
<dbReference type="GO" id="GO:0032012">
    <property type="term" value="P:regulation of ARF protein signal transduction"/>
    <property type="evidence" value="ECO:0007669"/>
    <property type="project" value="InterPro"/>
</dbReference>
<keyword evidence="3" id="KW-0812">Transmembrane</keyword>
<dbReference type="CDD" id="cd00171">
    <property type="entry name" value="Sec7"/>
    <property type="match status" value="1"/>
</dbReference>
<keyword evidence="3" id="KW-1133">Transmembrane helix</keyword>
<organism evidence="5 6">
    <name type="scientific">Chloropicon roscoffensis</name>
    <dbReference type="NCBI Taxonomy" id="1461544"/>
    <lineage>
        <taxon>Eukaryota</taxon>
        <taxon>Viridiplantae</taxon>
        <taxon>Chlorophyta</taxon>
        <taxon>Chloropicophyceae</taxon>
        <taxon>Chloropicales</taxon>
        <taxon>Chloropicaceae</taxon>
        <taxon>Chloropicon</taxon>
    </lineage>
</organism>
<dbReference type="InterPro" id="IPR016024">
    <property type="entry name" value="ARM-type_fold"/>
</dbReference>
<dbReference type="InterPro" id="IPR035999">
    <property type="entry name" value="Sec7_dom_sf"/>
</dbReference>
<comment type="subcellular location">
    <subcellularLocation>
        <location evidence="1">Cytoplasm</location>
        <location evidence="1">Cytosol</location>
    </subcellularLocation>
</comment>
<dbReference type="GO" id="GO:0005829">
    <property type="term" value="C:cytosol"/>
    <property type="evidence" value="ECO:0007669"/>
    <property type="project" value="UniProtKB-SubCell"/>
</dbReference>
<dbReference type="SUPFAM" id="SSF48371">
    <property type="entry name" value="ARM repeat"/>
    <property type="match status" value="1"/>
</dbReference>
<name>A0AAX4P1P4_9CHLO</name>
<dbReference type="FunFam" id="1.10.1000.11:FF:000002">
    <property type="entry name" value="Cytohesin 1"/>
    <property type="match status" value="1"/>
</dbReference>
<dbReference type="InterPro" id="IPR023394">
    <property type="entry name" value="Sec7_C_sf"/>
</dbReference>
<dbReference type="GO" id="GO:0016192">
    <property type="term" value="P:vesicle-mediated transport"/>
    <property type="evidence" value="ECO:0007669"/>
    <property type="project" value="UniProtKB-ARBA"/>
</dbReference>
<accession>A0AAX4P1P4</accession>
<dbReference type="PANTHER" id="PTHR10663:SF388">
    <property type="entry name" value="GOLGI-SPECIFIC BREFELDIN A-RESISTANCE GUANINE NUCLEOTIDE EXCHANGE FACTOR 1"/>
    <property type="match status" value="1"/>
</dbReference>
<sequence length="1390" mass="153647">MDARQANILVGESAAVVAAMRQNAKWATVPRYAEEDPLFNKFKTLRKRILNWTEWSEMRPDVFLEPFLDIVRSVETSGPITGTALSSIHVLLTENMLVGTDEKEAKESMHKIVNAVTHCRFEATDPASDEIVLSKILQVLLACISCPSGKLLSDDDVCNVIQACYRIGHQNGKSGSLLQQLSKNTLAEVTKTIFKRIRDIHDISKQEAAEGGAPTTASAAPTTAPAAGTTSGEEKLGNGVGVTPEVEDGKGSKAEEEDVGSSPAGGSKPEGEEGTSSSSPAEAERVAQVAESKPYGITCLVEVFAFLTSLVAIEDEVDSEESCLFGLSMIRVALDAGLADFSLFPELMNVIRDDLMSNMMRIALIPNLAVLSTVCSIAFLLYTHLRSFLRLQFEAFVSYVLLRISDGGYVSYEQQEIALESLVAFSRHPTFMVDLYANLDCSVDRDNVFEAVCNLLSKNTFPVNSQLASTHLLSLEGLLAIFNNLLERSKQQLEFNPPEYKDPAECTDSIWQPPPPSDFATWAEKMKYKKYLKRRIDVGVDHFNRDPKKGFQFLQSINLLPQELTAESVAKFLYTARGLSKNAVGELLGDPKEFYLKVLDTFVNLFDFKGLSFDHAIRLYLESFFLPGEAQKIGRILEAFSKRYYAQCPGIFASADAAYVLSYSLLMLHTDQHNDQVKKKMTVEEFIRNNRKINEGEDLPEEMLVDLYQSIATHEIRIQADGNKSGMSHAQWVDVVKRSASPEGILVSCTMQPVFDSDMFAMIWGPTIASISVVFDQAEDESIVQYTIDGFLSVAHLASVLHFCDAIDNLVISLCKFITTLNPKANESEAFIEDSKAMLALVTMFCIVNQYGDCVRSGWRSVVDCILKLHRLHLLPEKVTDMEEVRNTLRHSNSRSFSKNSNLQTTILQSVSNFLSFDSGKPKEEVKSPEMEEAEKRIATYIESCHIEEIFTESKFLEAESLGCLVSALIWSAGETPKGIANSEEEEERALLCLDLLISTTIKNRDRFHLLWSDTFNHLKSIIDSAALLSPLVEKAVFGLLRICQRLVPYKEDVADELLRSLSLILKLDAKVADILAAQLFSELLHLVKGSPDRIQTEFCWKTFSAILRVGAHHLEASPAGFEILEVFVKGAEINGENLVPLLEAVLAFIEGHAGGEDQSMKAMNQLMSVVSKVQSWPKSDALFSQWIKAVNVAKHACTDSRPQVRNHACVMLQQILLSSYSMGHTGEQWGEVMKDVVLTTVNTLVTSVKKRKQQEYPEMDKTARIAVLMLSKVFLQFLPSLAGLECFTDIWLELLSILDVATSCSGESEELAEAVPEALKNMILVMAGDGILRPDWCDAKKNINLWNVTWQRARSTSPNLEPGMLEAHGVAAGGGGVAAAATATSTGGT</sequence>
<reference evidence="5 6" key="1">
    <citation type="submission" date="2024-03" db="EMBL/GenBank/DDBJ databases">
        <title>Complete genome sequence of the green alga Chloropicon roscoffensis RCC1871.</title>
        <authorList>
            <person name="Lemieux C."/>
            <person name="Pombert J.-F."/>
            <person name="Otis C."/>
            <person name="Turmel M."/>
        </authorList>
    </citation>
    <scope>NUCLEOTIDE SEQUENCE [LARGE SCALE GENOMIC DNA]</scope>
    <source>
        <strain evidence="5 6">RCC1871</strain>
    </source>
</reference>
<keyword evidence="6" id="KW-1185">Reference proteome</keyword>
<dbReference type="SMART" id="SM00222">
    <property type="entry name" value="Sec7"/>
    <property type="match status" value="1"/>
</dbReference>
<feature type="domain" description="SEC7" evidence="4">
    <location>
        <begin position="525"/>
        <end position="714"/>
    </location>
</feature>
<dbReference type="Pfam" id="PF12783">
    <property type="entry name" value="Sec7-like_HUS"/>
    <property type="match status" value="1"/>
</dbReference>
<feature type="transmembrane region" description="Helical" evidence="3">
    <location>
        <begin position="362"/>
        <end position="382"/>
    </location>
</feature>
<dbReference type="GO" id="GO:0005085">
    <property type="term" value="F:guanyl-nucleotide exchange factor activity"/>
    <property type="evidence" value="ECO:0007669"/>
    <property type="project" value="InterPro"/>
</dbReference>
<dbReference type="Proteomes" id="UP001472866">
    <property type="component" value="Chromosome 02"/>
</dbReference>
<feature type="compositionally biased region" description="Low complexity" evidence="2">
    <location>
        <begin position="209"/>
        <end position="231"/>
    </location>
</feature>
<keyword evidence="3" id="KW-0472">Membrane</keyword>
<dbReference type="InterPro" id="IPR032691">
    <property type="entry name" value="Mon2/Sec7/BIG1-like_HUS"/>
</dbReference>